<keyword evidence="3" id="KW-1185">Reference proteome</keyword>
<reference evidence="2" key="1">
    <citation type="submission" date="2016-04" db="EMBL/GenBank/DDBJ databases">
        <authorList>
            <person name="Nguyen H.D."/>
            <person name="Samba Siva P."/>
            <person name="Cullis J."/>
            <person name="Levesque C.A."/>
            <person name="Hambleton S."/>
        </authorList>
    </citation>
    <scope>NUCLEOTIDE SEQUENCE</scope>
    <source>
        <strain evidence="2">DAOMC 236416</strain>
    </source>
</reference>
<feature type="compositionally biased region" description="Polar residues" evidence="1">
    <location>
        <begin position="159"/>
        <end position="171"/>
    </location>
</feature>
<evidence type="ECO:0000256" key="1">
    <source>
        <dbReference type="SAM" id="MobiDB-lite"/>
    </source>
</evidence>
<feature type="compositionally biased region" description="Polar residues" evidence="1">
    <location>
        <begin position="66"/>
        <end position="87"/>
    </location>
</feature>
<protein>
    <submittedName>
        <fullName evidence="2">Uncharacterized protein</fullName>
    </submittedName>
</protein>
<dbReference type="Proteomes" id="UP000077521">
    <property type="component" value="Unassembled WGS sequence"/>
</dbReference>
<dbReference type="AlphaFoldDB" id="A0A177TFC9"/>
<evidence type="ECO:0000313" key="3">
    <source>
        <dbReference type="Proteomes" id="UP000077521"/>
    </source>
</evidence>
<reference evidence="2" key="2">
    <citation type="journal article" date="2019" name="IMA Fungus">
        <title>Genome sequencing and comparison of five Tilletia species to identify candidate genes for the detection of regulated species infecting wheat.</title>
        <authorList>
            <person name="Nguyen H.D.T."/>
            <person name="Sultana T."/>
            <person name="Kesanakurti P."/>
            <person name="Hambleton S."/>
        </authorList>
    </citation>
    <scope>NUCLEOTIDE SEQUENCE</scope>
    <source>
        <strain evidence="2">DAOMC 236416</strain>
    </source>
</reference>
<gene>
    <name evidence="2" type="ORF">A4X13_0g7155</name>
</gene>
<proteinExistence type="predicted"/>
<organism evidence="2 3">
    <name type="scientific">Tilletia indica</name>
    <dbReference type="NCBI Taxonomy" id="43049"/>
    <lineage>
        <taxon>Eukaryota</taxon>
        <taxon>Fungi</taxon>
        <taxon>Dikarya</taxon>
        <taxon>Basidiomycota</taxon>
        <taxon>Ustilaginomycotina</taxon>
        <taxon>Exobasidiomycetes</taxon>
        <taxon>Tilletiales</taxon>
        <taxon>Tilletiaceae</taxon>
        <taxon>Tilletia</taxon>
    </lineage>
</organism>
<feature type="region of interest" description="Disordered" evidence="1">
    <location>
        <begin position="154"/>
        <end position="184"/>
    </location>
</feature>
<feature type="region of interest" description="Disordered" evidence="1">
    <location>
        <begin position="65"/>
        <end position="87"/>
    </location>
</feature>
<sequence>MSETSHNQNAHLGAHTTAHLGAHSPTSAPVADDVHTSLARISQTLDIILERQDGFNQRLGEVEHSGATTTHEQSAMTSAQEHPGISTTPLGTPAPFFGQGPMTMSSPSLSSSGLHSVPPFVTTTRPGRRVVLPHQQANTSAPTMPSSIPAWHPTGGPWGQNSSTPWRSQAVRSSSSRRAGPEFPATQPLATTAAHATDASSLTPLHVFRAMPREDKDTFRRILGAMETSARDFLETVSPAQLPNDAIQRVAVRTGTPHTPNQTTTPSELDFDDSHHAVIHLPVASAPVAVSTSSNIPAPVAASNSPVPPTSAATITLPSSAPVTLTSPDRSEEEALPPGIHTATGVSTNQTPPVASSAVGRSDRVLVCKPEVLGEYKGDPHRLEAFLSRVRDMVRSNPAPGWATAVLMALPISLKGDAAVWHEGLSDQEASQLTSFEAWATAMREAFPMNANKQRREACTRVWRPTEETCAGATWAPTW</sequence>
<dbReference type="EMBL" id="LWDF02000815">
    <property type="protein sequence ID" value="KAE8242022.1"/>
    <property type="molecule type" value="Genomic_DNA"/>
</dbReference>
<comment type="caution">
    <text evidence="2">The sequence shown here is derived from an EMBL/GenBank/DDBJ whole genome shotgun (WGS) entry which is preliminary data.</text>
</comment>
<evidence type="ECO:0000313" key="2">
    <source>
        <dbReference type="EMBL" id="KAE8242022.1"/>
    </source>
</evidence>
<accession>A0A177TFC9</accession>
<name>A0A177TFC9_9BASI</name>